<dbReference type="AlphaFoldDB" id="A0A1Z5S625"/>
<reference evidence="2" key="2">
    <citation type="journal article" date="2018" name="Plant J.">
        <title>The Sorghum bicolor reference genome: improved assembly, gene annotations, a transcriptome atlas, and signatures of genome organization.</title>
        <authorList>
            <person name="McCormick R.F."/>
            <person name="Truong S.K."/>
            <person name="Sreedasyam A."/>
            <person name="Jenkins J."/>
            <person name="Shu S."/>
            <person name="Sims D."/>
            <person name="Kennedy M."/>
            <person name="Amirebrahimi M."/>
            <person name="Weers B.D."/>
            <person name="McKinley B."/>
            <person name="Mattison A."/>
            <person name="Morishige D.T."/>
            <person name="Grimwood J."/>
            <person name="Schmutz J."/>
            <person name="Mullet J.E."/>
        </authorList>
    </citation>
    <scope>NUCLEOTIDE SEQUENCE [LARGE SCALE GENOMIC DNA]</scope>
    <source>
        <strain evidence="2">cv. BTx623</strain>
    </source>
</reference>
<dbReference type="EMBL" id="CM000760">
    <property type="protein sequence ID" value="OQU91269.1"/>
    <property type="molecule type" value="Genomic_DNA"/>
</dbReference>
<evidence type="ECO:0000313" key="2">
    <source>
        <dbReference type="Proteomes" id="UP000000768"/>
    </source>
</evidence>
<keyword evidence="2" id="KW-1185">Reference proteome</keyword>
<dbReference type="Proteomes" id="UP000000768">
    <property type="component" value="Chromosome 1"/>
</dbReference>
<proteinExistence type="predicted"/>
<reference evidence="1 2" key="1">
    <citation type="journal article" date="2009" name="Nature">
        <title>The Sorghum bicolor genome and the diversification of grasses.</title>
        <authorList>
            <person name="Paterson A.H."/>
            <person name="Bowers J.E."/>
            <person name="Bruggmann R."/>
            <person name="Dubchak I."/>
            <person name="Grimwood J."/>
            <person name="Gundlach H."/>
            <person name="Haberer G."/>
            <person name="Hellsten U."/>
            <person name="Mitros T."/>
            <person name="Poliakov A."/>
            <person name="Schmutz J."/>
            <person name="Spannagl M."/>
            <person name="Tang H."/>
            <person name="Wang X."/>
            <person name="Wicker T."/>
            <person name="Bharti A.K."/>
            <person name="Chapman J."/>
            <person name="Feltus F.A."/>
            <person name="Gowik U."/>
            <person name="Grigoriev I.V."/>
            <person name="Lyons E."/>
            <person name="Maher C.A."/>
            <person name="Martis M."/>
            <person name="Narechania A."/>
            <person name="Otillar R.P."/>
            <person name="Penning B.W."/>
            <person name="Salamov A.A."/>
            <person name="Wang Y."/>
            <person name="Zhang L."/>
            <person name="Carpita N.C."/>
            <person name="Freeling M."/>
            <person name="Gingle A.R."/>
            <person name="Hash C.T."/>
            <person name="Keller B."/>
            <person name="Klein P."/>
            <person name="Kresovich S."/>
            <person name="McCann M.C."/>
            <person name="Ming R."/>
            <person name="Peterson D.G."/>
            <person name="Mehboob-ur-Rahman"/>
            <person name="Ware D."/>
            <person name="Westhoff P."/>
            <person name="Mayer K.F."/>
            <person name="Messing J."/>
            <person name="Rokhsar D.S."/>
        </authorList>
    </citation>
    <scope>NUCLEOTIDE SEQUENCE [LARGE SCALE GENOMIC DNA]</scope>
    <source>
        <strain evidence="2">cv. BTx623</strain>
    </source>
</reference>
<gene>
    <name evidence="1" type="ORF">SORBI_3001G154450</name>
</gene>
<name>A0A1Z5S625_SORBI</name>
<accession>A0A1Z5S625</accession>
<sequence length="84" mass="9797">MAMSLPFYAKKIINKFKSQLTDDAKHIEMVQFILDTIRGPHTTKCTSYIKHCTLSQQHKTNPLILLAIHYYWSRGSIFCIESNH</sequence>
<evidence type="ECO:0000313" key="1">
    <source>
        <dbReference type="EMBL" id="OQU91269.1"/>
    </source>
</evidence>
<dbReference type="Gramene" id="OQU91269">
    <property type="protein sequence ID" value="OQU91269"/>
    <property type="gene ID" value="SORBI_3001G154450"/>
</dbReference>
<protein>
    <submittedName>
        <fullName evidence="1">Uncharacterized protein</fullName>
    </submittedName>
</protein>
<organism evidence="1 2">
    <name type="scientific">Sorghum bicolor</name>
    <name type="common">Sorghum</name>
    <name type="synonym">Sorghum vulgare</name>
    <dbReference type="NCBI Taxonomy" id="4558"/>
    <lineage>
        <taxon>Eukaryota</taxon>
        <taxon>Viridiplantae</taxon>
        <taxon>Streptophyta</taxon>
        <taxon>Embryophyta</taxon>
        <taxon>Tracheophyta</taxon>
        <taxon>Spermatophyta</taxon>
        <taxon>Magnoliopsida</taxon>
        <taxon>Liliopsida</taxon>
        <taxon>Poales</taxon>
        <taxon>Poaceae</taxon>
        <taxon>PACMAD clade</taxon>
        <taxon>Panicoideae</taxon>
        <taxon>Andropogonodae</taxon>
        <taxon>Andropogoneae</taxon>
        <taxon>Sorghinae</taxon>
        <taxon>Sorghum</taxon>
    </lineage>
</organism>
<dbReference type="InParanoid" id="A0A1Z5S625"/>